<evidence type="ECO:0000313" key="7">
    <source>
        <dbReference type="EMBL" id="ASV70221.1"/>
    </source>
</evidence>
<keyword evidence="2" id="KW-0815">Transposition</keyword>
<dbReference type="OrthoDB" id="3538665at2"/>
<dbReference type="GO" id="GO:0006313">
    <property type="term" value="P:DNA transposition"/>
    <property type="evidence" value="ECO:0007669"/>
    <property type="project" value="InterPro"/>
</dbReference>
<gene>
    <name evidence="7" type="ORF">CKF48_23355</name>
</gene>
<feature type="domain" description="DUF4158" evidence="6">
    <location>
        <begin position="3"/>
        <end position="154"/>
    </location>
</feature>
<organism evidence="7 8">
    <name type="scientific">Cytobacillus kochii</name>
    <dbReference type="NCBI Taxonomy" id="859143"/>
    <lineage>
        <taxon>Bacteria</taxon>
        <taxon>Bacillati</taxon>
        <taxon>Bacillota</taxon>
        <taxon>Bacilli</taxon>
        <taxon>Bacillales</taxon>
        <taxon>Bacillaceae</taxon>
        <taxon>Cytobacillus</taxon>
    </lineage>
</organism>
<keyword evidence="7" id="KW-0614">Plasmid</keyword>
<dbReference type="InterPro" id="IPR025296">
    <property type="entry name" value="DUF4158"/>
</dbReference>
<reference evidence="7 8" key="1">
    <citation type="submission" date="2017-08" db="EMBL/GenBank/DDBJ databases">
        <title>Complete Genome Sequence of Bacillus kochii Oregon-R-modENCODE STRAIN BDGP4, isolated from Drosophila melanogaster gut.</title>
        <authorList>
            <person name="Wan K.H."/>
            <person name="Yu C."/>
            <person name="Park S."/>
            <person name="Hammonds A.S."/>
            <person name="Booth B.W."/>
            <person name="Celniker S.E."/>
        </authorList>
    </citation>
    <scope>NUCLEOTIDE SEQUENCE [LARGE SCALE GENOMIC DNA]</scope>
    <source>
        <strain evidence="7 8">BDGP4</strain>
        <plasmid evidence="8">pbkbdgp4a</plasmid>
    </source>
</reference>
<evidence type="ECO:0000313" key="8">
    <source>
        <dbReference type="Proteomes" id="UP000215137"/>
    </source>
</evidence>
<feature type="domain" description="Tn3 transposase DDE" evidence="5">
    <location>
        <begin position="585"/>
        <end position="975"/>
    </location>
</feature>
<keyword evidence="3" id="KW-0238">DNA-binding</keyword>
<evidence type="ECO:0000256" key="4">
    <source>
        <dbReference type="ARBA" id="ARBA00023172"/>
    </source>
</evidence>
<dbReference type="InterPro" id="IPR047653">
    <property type="entry name" value="Tn3-like_transpos"/>
</dbReference>
<proteinExistence type="inferred from homology"/>
<dbReference type="GO" id="GO:0004803">
    <property type="term" value="F:transposase activity"/>
    <property type="evidence" value="ECO:0007669"/>
    <property type="project" value="InterPro"/>
</dbReference>
<dbReference type="InterPro" id="IPR002513">
    <property type="entry name" value="Tn3_Tnp_DDE_dom"/>
</dbReference>
<evidence type="ECO:0000256" key="2">
    <source>
        <dbReference type="ARBA" id="ARBA00022578"/>
    </source>
</evidence>
<dbReference type="KEGG" id="bko:CKF48_23355"/>
<comment type="similarity">
    <text evidence="1">Belongs to the transposase 7 family.</text>
</comment>
<protein>
    <submittedName>
        <fullName evidence="7">Tn3 family transposase</fullName>
    </submittedName>
</protein>
<keyword evidence="8" id="KW-1185">Reference proteome</keyword>
<evidence type="ECO:0000259" key="6">
    <source>
        <dbReference type="Pfam" id="PF13700"/>
    </source>
</evidence>
<geneLocation type="plasmid" evidence="8">
    <name>pbkbdgp4a</name>
</geneLocation>
<dbReference type="EMBL" id="CP022984">
    <property type="protein sequence ID" value="ASV70221.1"/>
    <property type="molecule type" value="Genomic_DNA"/>
</dbReference>
<dbReference type="Pfam" id="PF13700">
    <property type="entry name" value="DUF4158"/>
    <property type="match status" value="1"/>
</dbReference>
<dbReference type="AlphaFoldDB" id="A0A286R820"/>
<evidence type="ECO:0000259" key="5">
    <source>
        <dbReference type="Pfam" id="PF01526"/>
    </source>
</evidence>
<evidence type="ECO:0000256" key="3">
    <source>
        <dbReference type="ARBA" id="ARBA00023125"/>
    </source>
</evidence>
<dbReference type="RefSeq" id="WP_095373779.1">
    <property type="nucleotide sequence ID" value="NZ_CANMJM010000045.1"/>
</dbReference>
<evidence type="ECO:0000256" key="1">
    <source>
        <dbReference type="ARBA" id="ARBA00009402"/>
    </source>
</evidence>
<dbReference type="GO" id="GO:0003677">
    <property type="term" value="F:DNA binding"/>
    <property type="evidence" value="ECO:0007669"/>
    <property type="project" value="UniProtKB-KW"/>
</dbReference>
<sequence>MKRNWTEEELITDFILIPDELNLLMGNRTEANRLGFALLLKYFQQEAKFPTTKQDIPRVIIEYIAKQIDVSPDRFEEYGWGGKEKTYTRHRNTIREFFGFRELTGADNERLSEWLAEQVSLTHDIDFLTNQSYGFFRKQKVEPPSPGSLKRTIDSVIDTFEKKLYETTYEQLSLETCHQIDALLDSHVNEGQETENREIMTFRDLLSSPRKPSVATMEIELQKLLAIRNLGIPEGLFDHLAPKLVTKYRFRAATETATELRAHPPAIRYTILSVLFSHRQSEIIDGLADLLDEITHKFGNKAKNTTRKETVEELEKVQGKNKHILNLLKATLDHPDGVIQDTLYPIVSSSTIRDIIKDLSRSSREYKEKIYTKMHASYRSHYRKAICEILKNLTFRSNNETYQPIVEALGVILEYSDSGQRFFAVGNDVPIDGVIQAKWKDIIIEKDTRGIERVNKINYEIAVLQSLRTQLRCKEIWIEGASRYRNPDEDLPQDFEEHKKEYFQALKVPLDVEPFIADIKQTMKDKLDKLHEGIANRRNDKVAVTNRGNNGWIRVTPLDKQTDPPLLSMIKQEVKNRWSNIDLLDLVKETDFHTGFTNYFKTTADRSILDKETVQRRLLLCLFGLGTNTGLKAMSAGNHDDSYRELQYIRNKFIHKDHLRKANAEVTNHIIHHRLKEVWGEATTACASDSKHFGSYDQNLLTEWHPRYKRQGVMIYWHTDKKSACVYSQLKTCLSSEVAAMMEGVLRHCTDMEIDRNYVDTHGQSVVAFAFSHVLGFKLMPRFKNIGAQKLYRPDVEMNQEYPELHPILSKPINWDLIRQQYEQIIKFATALRVGTASAEAILKRFTRDTKHPTYQALCELGKAIKTIFLCDYLHHEEIRREIHEGLNTVEQWNSVNSYIFYGKNSEIRFNSIEDQEVSALSLQLLQNCLVYMNTLMLQDILYHDNQYWLKRMSPEDFRGLTPLFYSHVNPYGIFQIKMDQRIPIKLKIA</sequence>
<name>A0A286R820_9BACI</name>
<dbReference type="NCBIfam" id="NF033527">
    <property type="entry name" value="transpos_Tn3"/>
    <property type="match status" value="1"/>
</dbReference>
<dbReference type="Proteomes" id="UP000215137">
    <property type="component" value="Plasmid pBkBDGP4A"/>
</dbReference>
<accession>A0A286R820</accession>
<keyword evidence="4" id="KW-0233">DNA recombination</keyword>
<dbReference type="Pfam" id="PF01526">
    <property type="entry name" value="DDE_Tnp_Tn3"/>
    <property type="match status" value="1"/>
</dbReference>